<organism evidence="1 2">
    <name type="scientific">Bacillus cereus</name>
    <dbReference type="NCBI Taxonomy" id="1396"/>
    <lineage>
        <taxon>Bacteria</taxon>
        <taxon>Bacillati</taxon>
        <taxon>Bacillota</taxon>
        <taxon>Bacilli</taxon>
        <taxon>Bacillales</taxon>
        <taxon>Bacillaceae</taxon>
        <taxon>Bacillus</taxon>
        <taxon>Bacillus cereus group</taxon>
    </lineage>
</organism>
<dbReference type="RefSeq" id="WP_097905015.1">
    <property type="nucleotide sequence ID" value="NZ_NVLK01000039.1"/>
</dbReference>
<evidence type="ECO:0008006" key="3">
    <source>
        <dbReference type="Google" id="ProtNLM"/>
    </source>
</evidence>
<dbReference type="Proteomes" id="UP000220006">
    <property type="component" value="Unassembled WGS sequence"/>
</dbReference>
<protein>
    <recommendedName>
        <fullName evidence="3">HNH endonuclease</fullName>
    </recommendedName>
</protein>
<reference evidence="1 2" key="1">
    <citation type="submission" date="2017-09" db="EMBL/GenBank/DDBJ databases">
        <title>Large-scale bioinformatics analysis of Bacillus genomes uncovers conserved roles of natural products in bacterial physiology.</title>
        <authorList>
            <consortium name="Agbiome Team Llc"/>
            <person name="Bleich R.M."/>
            <person name="Grubbs K.J."/>
            <person name="Santa Maria K.C."/>
            <person name="Allen S.E."/>
            <person name="Farag S."/>
            <person name="Shank E.A."/>
            <person name="Bowers A."/>
        </authorList>
    </citation>
    <scope>NUCLEOTIDE SEQUENCE [LARGE SCALE GENOMIC DNA]</scope>
    <source>
        <strain evidence="1 2">AFS096845</strain>
    </source>
</reference>
<evidence type="ECO:0000313" key="2">
    <source>
        <dbReference type="Proteomes" id="UP000220006"/>
    </source>
</evidence>
<name>A0A2A7HUE9_BACCE</name>
<proteinExistence type="predicted"/>
<dbReference type="EMBL" id="NVLK01000039">
    <property type="protein sequence ID" value="PEC20588.1"/>
    <property type="molecule type" value="Genomic_DNA"/>
</dbReference>
<evidence type="ECO:0000313" key="1">
    <source>
        <dbReference type="EMBL" id="PEC20588.1"/>
    </source>
</evidence>
<gene>
    <name evidence="1" type="ORF">COM96_18570</name>
</gene>
<dbReference type="AlphaFoldDB" id="A0A2A7HUE9"/>
<accession>A0A2A7HUE9</accession>
<sequence>MGFKYGVEVSPEQLTVISKNFTGRRKAYKDEESNIYLDCKHCGIAPIENFGSDRRGFVGRRAECTLCRRRTNGHKILNTKVKIIVEEVEIEVTINNVTQAGRKSYIDKYETIYLDCTKCGFIGTLNDFYFDSKSLYDKHSHCKSCVDESNRKWEGENKEHSIQIQKDYYRNNLEAIRKSRKEYRNRNQEKIKLARKKYLRDNKEKIYWKKKKDRELYPKKEKTRIENWIKKNPEKYKLLSQRRLARQKMLPDTLTEEQLITVMEKYNSSCCLTGNKEDVTIDHVVPLFTGHGGTIYENVLPLTRKLNSSKQEKNIFEWAELLHEYYGFTMDRFYEVIREVAERNNMTIEEYKTYYYSCFENCKSINMEVLNKGNTASKEAVDKAIKLYVESDLSITEILEVTYITRGQLYCHLKRCNIERNRRENPEKYYKKGKEKQLSLDSLI</sequence>
<comment type="caution">
    <text evidence="1">The sequence shown here is derived from an EMBL/GenBank/DDBJ whole genome shotgun (WGS) entry which is preliminary data.</text>
</comment>
<dbReference type="Gene3D" id="1.10.10.60">
    <property type="entry name" value="Homeodomain-like"/>
    <property type="match status" value="1"/>
</dbReference>
<dbReference type="Gene3D" id="1.10.30.50">
    <property type="match status" value="1"/>
</dbReference>